<comment type="subcellular location">
    <subcellularLocation>
        <location evidence="1">Cell membrane</location>
        <topology evidence="1">Multi-pass membrane protein</topology>
    </subcellularLocation>
</comment>
<feature type="transmembrane region" description="Helical" evidence="17">
    <location>
        <begin position="243"/>
        <end position="263"/>
    </location>
</feature>
<dbReference type="PANTHER" id="PTHR11003:SF264">
    <property type="entry name" value="POTASSIUM CHANNEL SUBFAMILY K MEMBER 13-LIKE"/>
    <property type="match status" value="1"/>
</dbReference>
<evidence type="ECO:0000256" key="11">
    <source>
        <dbReference type="ARBA" id="ARBA00022989"/>
    </source>
</evidence>
<dbReference type="CTD" id="564796"/>
<dbReference type="GO" id="GO:0030322">
    <property type="term" value="P:stabilization of membrane potential"/>
    <property type="evidence" value="ECO:0007669"/>
    <property type="project" value="TreeGrafter"/>
</dbReference>
<accession>A0A9Y4KHF2</accession>
<keyword evidence="14 16" id="KW-0407">Ion channel</keyword>
<dbReference type="GO" id="GO:0022841">
    <property type="term" value="F:potassium ion leak channel activity"/>
    <property type="evidence" value="ECO:0007669"/>
    <property type="project" value="TreeGrafter"/>
</dbReference>
<feature type="transmembrane region" description="Helical" evidence="17">
    <location>
        <begin position="181"/>
        <end position="202"/>
    </location>
</feature>
<evidence type="ECO:0000256" key="8">
    <source>
        <dbReference type="ARBA" id="ARBA00022826"/>
    </source>
</evidence>
<comment type="catalytic activity">
    <reaction evidence="15">
        <text>K(+)(in) = K(+)(out)</text>
        <dbReference type="Rhea" id="RHEA:29463"/>
        <dbReference type="ChEBI" id="CHEBI:29103"/>
    </reaction>
</comment>
<dbReference type="RefSeq" id="XP_008292202.1">
    <property type="nucleotide sequence ID" value="XM_008293980.1"/>
</dbReference>
<keyword evidence="10" id="KW-0630">Potassium</keyword>
<feature type="transmembrane region" description="Helical" evidence="17">
    <location>
        <begin position="214"/>
        <end position="231"/>
    </location>
</feature>
<evidence type="ECO:0000256" key="7">
    <source>
        <dbReference type="ARBA" id="ARBA00022723"/>
    </source>
</evidence>
<keyword evidence="11 17" id="KW-1133">Transmembrane helix</keyword>
<evidence type="ECO:0000313" key="20">
    <source>
        <dbReference type="RefSeq" id="XP_008292202.1"/>
    </source>
</evidence>
<dbReference type="Pfam" id="PF07885">
    <property type="entry name" value="Ion_trans_2"/>
    <property type="match status" value="2"/>
</dbReference>
<evidence type="ECO:0000256" key="15">
    <source>
        <dbReference type="ARBA" id="ARBA00034430"/>
    </source>
</evidence>
<evidence type="ECO:0000313" key="19">
    <source>
        <dbReference type="Proteomes" id="UP000694891"/>
    </source>
</evidence>
<evidence type="ECO:0000256" key="13">
    <source>
        <dbReference type="ARBA" id="ARBA00023136"/>
    </source>
</evidence>
<keyword evidence="8" id="KW-0631">Potassium channel</keyword>
<feature type="domain" description="Potassium channel" evidence="18">
    <location>
        <begin position="193"/>
        <end position="270"/>
    </location>
</feature>
<evidence type="ECO:0000256" key="16">
    <source>
        <dbReference type="RuleBase" id="RU003857"/>
    </source>
</evidence>
<evidence type="ECO:0000256" key="2">
    <source>
        <dbReference type="ARBA" id="ARBA00006666"/>
    </source>
</evidence>
<feature type="transmembrane region" description="Helical" evidence="17">
    <location>
        <begin position="115"/>
        <end position="144"/>
    </location>
</feature>
<dbReference type="GO" id="GO:0005886">
    <property type="term" value="C:plasma membrane"/>
    <property type="evidence" value="ECO:0007669"/>
    <property type="project" value="UniProtKB-SubCell"/>
</dbReference>
<keyword evidence="3 16" id="KW-0813">Transport</keyword>
<keyword evidence="6 16" id="KW-0812">Transmembrane</keyword>
<sequence length="403" mass="44913">MNEDNARFCLLAGLILLYLLCGAAIFSALEHPFELRARLLWKQQLDNFTRRYRVNLGALHTLLRQYEEANGAGIRVDTLRPRWDFSGAFYFVGTVVSTIGFGMTTPATIAGKIFLIFYGLIGCAATILFFNLFLERIITMLAYIMRWCHERRLRCAGVGAMASREESSGEEDSLEGWKPSVYYVMLILGVASIVIACSASTLYSSMENWSYVDSLYFCFVAFSTIGFGDLVSSQRQQYESQEAYRFGNCLFILMGVCCIYSLFNVISIIIKQTLNWILGKMVCSGKHQLPKRMKRNAVQPVSSHRPAGKHRYTGGSVESVCGSETDGGAVAEVYVGRRMSGEMISVNEFMVSNKVSLALLQKQLSETAHQGPRQSYGHQNGFSGGVGALAIMNNRLQETSVDR</sequence>
<evidence type="ECO:0000256" key="9">
    <source>
        <dbReference type="ARBA" id="ARBA00022882"/>
    </source>
</evidence>
<dbReference type="SUPFAM" id="SSF81324">
    <property type="entry name" value="Voltage-gated potassium channels"/>
    <property type="match status" value="2"/>
</dbReference>
<dbReference type="Gene3D" id="1.10.287.70">
    <property type="match status" value="1"/>
</dbReference>
<keyword evidence="7" id="KW-0479">Metal-binding</keyword>
<keyword evidence="9" id="KW-0851">Voltage-gated channel</keyword>
<evidence type="ECO:0000256" key="10">
    <source>
        <dbReference type="ARBA" id="ARBA00022958"/>
    </source>
</evidence>
<protein>
    <submittedName>
        <fullName evidence="20">Potassium channel subfamily K member 13 isoform X2</fullName>
    </submittedName>
</protein>
<evidence type="ECO:0000256" key="12">
    <source>
        <dbReference type="ARBA" id="ARBA00023065"/>
    </source>
</evidence>
<dbReference type="AlphaFoldDB" id="A0A9Y4KHF2"/>
<proteinExistence type="inferred from homology"/>
<dbReference type="PANTHER" id="PTHR11003">
    <property type="entry name" value="POTASSIUM CHANNEL, SUBFAMILY K"/>
    <property type="match status" value="1"/>
</dbReference>
<dbReference type="PRINTS" id="PR01333">
    <property type="entry name" value="2POREKCHANEL"/>
</dbReference>
<feature type="transmembrane region" description="Helical" evidence="17">
    <location>
        <begin position="88"/>
        <end position="109"/>
    </location>
</feature>
<feature type="domain" description="Potassium channel" evidence="18">
    <location>
        <begin position="80"/>
        <end position="137"/>
    </location>
</feature>
<evidence type="ECO:0000256" key="17">
    <source>
        <dbReference type="SAM" id="Phobius"/>
    </source>
</evidence>
<evidence type="ECO:0000259" key="18">
    <source>
        <dbReference type="Pfam" id="PF07885"/>
    </source>
</evidence>
<comment type="similarity">
    <text evidence="2 16">Belongs to the two pore domain potassium channel (TC 1.A.1.8) family.</text>
</comment>
<dbReference type="FunFam" id="1.10.287.70:FF:000070">
    <property type="entry name" value="Potassium channel, subfamily K, member 12 like"/>
    <property type="match status" value="1"/>
</dbReference>
<dbReference type="GO" id="GO:0015271">
    <property type="term" value="F:outward rectifier potassium channel activity"/>
    <property type="evidence" value="ECO:0007669"/>
    <property type="project" value="TreeGrafter"/>
</dbReference>
<evidence type="ECO:0000256" key="6">
    <source>
        <dbReference type="ARBA" id="ARBA00022692"/>
    </source>
</evidence>
<keyword evidence="19" id="KW-1185">Reference proteome</keyword>
<dbReference type="GO" id="GO:0046872">
    <property type="term" value="F:metal ion binding"/>
    <property type="evidence" value="ECO:0007669"/>
    <property type="project" value="UniProtKB-KW"/>
</dbReference>
<evidence type="ECO:0000256" key="5">
    <source>
        <dbReference type="ARBA" id="ARBA00022538"/>
    </source>
</evidence>
<reference evidence="20" key="1">
    <citation type="submission" date="2025-08" db="UniProtKB">
        <authorList>
            <consortium name="RefSeq"/>
        </authorList>
    </citation>
    <scope>IDENTIFICATION</scope>
</reference>
<evidence type="ECO:0000256" key="3">
    <source>
        <dbReference type="ARBA" id="ARBA00022448"/>
    </source>
</evidence>
<keyword evidence="4" id="KW-1003">Cell membrane</keyword>
<dbReference type="InterPro" id="IPR005410">
    <property type="entry name" value="2pore_dom_K_chnl_THIK"/>
</dbReference>
<dbReference type="PRINTS" id="PR01588">
    <property type="entry name" value="THIKCHANNEL"/>
</dbReference>
<gene>
    <name evidence="20" type="primary">kcnk12l</name>
</gene>
<dbReference type="InterPro" id="IPR013099">
    <property type="entry name" value="K_chnl_dom"/>
</dbReference>
<evidence type="ECO:0000256" key="1">
    <source>
        <dbReference type="ARBA" id="ARBA00004651"/>
    </source>
</evidence>
<feature type="transmembrane region" description="Helical" evidence="17">
    <location>
        <begin position="6"/>
        <end position="29"/>
    </location>
</feature>
<evidence type="ECO:0000256" key="4">
    <source>
        <dbReference type="ARBA" id="ARBA00022475"/>
    </source>
</evidence>
<keyword evidence="13 17" id="KW-0472">Membrane</keyword>
<keyword evidence="5" id="KW-0633">Potassium transport</keyword>
<dbReference type="GO" id="GO:0034702">
    <property type="term" value="C:monoatomic ion channel complex"/>
    <property type="evidence" value="ECO:0007669"/>
    <property type="project" value="UniProtKB-KW"/>
</dbReference>
<dbReference type="InterPro" id="IPR003280">
    <property type="entry name" value="2pore_dom_K_chnl"/>
</dbReference>
<dbReference type="Proteomes" id="UP000694891">
    <property type="component" value="Unplaced"/>
</dbReference>
<keyword evidence="12 16" id="KW-0406">Ion transport</keyword>
<name>A0A9Y4KHF2_9TELE</name>
<organism evidence="19 20">
    <name type="scientific">Stegastes partitus</name>
    <name type="common">bicolor damselfish</name>
    <dbReference type="NCBI Taxonomy" id="144197"/>
    <lineage>
        <taxon>Eukaryota</taxon>
        <taxon>Metazoa</taxon>
        <taxon>Chordata</taxon>
        <taxon>Craniata</taxon>
        <taxon>Vertebrata</taxon>
        <taxon>Euteleostomi</taxon>
        <taxon>Actinopterygii</taxon>
        <taxon>Neopterygii</taxon>
        <taxon>Teleostei</taxon>
        <taxon>Neoteleostei</taxon>
        <taxon>Acanthomorphata</taxon>
        <taxon>Ovalentaria</taxon>
        <taxon>Pomacentridae</taxon>
        <taxon>Stegastes</taxon>
    </lineage>
</organism>
<evidence type="ECO:0000256" key="14">
    <source>
        <dbReference type="ARBA" id="ARBA00023303"/>
    </source>
</evidence>